<keyword evidence="1" id="KW-0472">Membrane</keyword>
<sequence length="316" mass="34473">MILRRTGYRVVLAVMTVIWLATSALAYPIGDDAGSLSAATGSRHRHPLDSAALVGVDHSPEHLQASLLATDPHFVSPTWSASGMESPDLRFGPLQPAVDGSSDPAGFEQADPWFAVPPAMLGGKPRQQPAAAIPGRAQAAHTAAAAPADAIATVVNELQESMAETISTAFDANKDSQGRVTFSLAGIEGFHYSTQGGALTLGHADTSLAIVERDVRLSDQQQRAAIRSAPPASHDPETMREWIEFIKEVLGYPLFWVVIFFLVIGKIVLYFASRRRRKQRHRIRSESSQQAKVQRIRKRVRIRIKRSPSRVGIQEF</sequence>
<comment type="caution">
    <text evidence="2">The sequence shown here is derived from an EMBL/GenBank/DDBJ whole genome shotgun (WGS) entry which is preliminary data.</text>
</comment>
<proteinExistence type="predicted"/>
<keyword evidence="1" id="KW-0812">Transmembrane</keyword>
<dbReference type="Proteomes" id="UP000886469">
    <property type="component" value="Unassembled WGS sequence"/>
</dbReference>
<protein>
    <recommendedName>
        <fullName evidence="4">Transmembrane protein</fullName>
    </recommendedName>
</protein>
<evidence type="ECO:0000256" key="1">
    <source>
        <dbReference type="SAM" id="Phobius"/>
    </source>
</evidence>
<reference evidence="2" key="1">
    <citation type="submission" date="2019-03" db="EMBL/GenBank/DDBJ databases">
        <title>Metabolic reconstructions from genomes of highly enriched 'Candidatus Accumulibacter' and 'Candidatus Competibacter' bioreactor populations.</title>
        <authorList>
            <person name="Annavajhala M.K."/>
            <person name="Welles L."/>
            <person name="Abbas B."/>
            <person name="Sorokin D."/>
            <person name="Park H."/>
            <person name="Van Loosdrecht M."/>
            <person name="Chandran K."/>
        </authorList>
    </citation>
    <scope>NUCLEOTIDE SEQUENCE</scope>
    <source>
        <strain evidence="2">SBR_L</strain>
    </source>
</reference>
<evidence type="ECO:0008006" key="4">
    <source>
        <dbReference type="Google" id="ProtNLM"/>
    </source>
</evidence>
<keyword evidence="1" id="KW-1133">Transmembrane helix</keyword>
<feature type="transmembrane region" description="Helical" evidence="1">
    <location>
        <begin position="250"/>
        <end position="272"/>
    </location>
</feature>
<organism evidence="2 3">
    <name type="scientific">Candidatus Accumulibacter contiguus</name>
    <dbReference type="NCBI Taxonomy" id="2954381"/>
    <lineage>
        <taxon>Bacteria</taxon>
        <taxon>Pseudomonadati</taxon>
        <taxon>Pseudomonadota</taxon>
        <taxon>Betaproteobacteria</taxon>
        <taxon>Candidatus Accumulibacter</taxon>
    </lineage>
</organism>
<dbReference type="EMBL" id="SPMX01000073">
    <property type="protein sequence ID" value="NMQ07367.1"/>
    <property type="molecule type" value="Genomic_DNA"/>
</dbReference>
<evidence type="ECO:0000313" key="2">
    <source>
        <dbReference type="EMBL" id="NMQ07367.1"/>
    </source>
</evidence>
<keyword evidence="3" id="KW-1185">Reference proteome</keyword>
<evidence type="ECO:0000313" key="3">
    <source>
        <dbReference type="Proteomes" id="UP000886469"/>
    </source>
</evidence>
<name>A0ABX1TEW3_9PROT</name>
<gene>
    <name evidence="2" type="ORF">E4Q08_20035</name>
</gene>
<accession>A0ABX1TEW3</accession>